<protein>
    <recommendedName>
        <fullName evidence="4">DUF3231 family protein</fullName>
    </recommendedName>
</protein>
<feature type="transmembrane region" description="Helical" evidence="1">
    <location>
        <begin position="67"/>
        <end position="88"/>
    </location>
</feature>
<dbReference type="Gene3D" id="1.20.1260.10">
    <property type="match status" value="1"/>
</dbReference>
<dbReference type="Pfam" id="PF11553">
    <property type="entry name" value="DUF3231"/>
    <property type="match status" value="1"/>
</dbReference>
<gene>
    <name evidence="2" type="ORF">BC6307_07555</name>
</gene>
<evidence type="ECO:0000313" key="2">
    <source>
        <dbReference type="EMBL" id="AST91145.1"/>
    </source>
</evidence>
<dbReference type="Proteomes" id="UP000215224">
    <property type="component" value="Chromosome"/>
</dbReference>
<name>A0A223KNQ6_9BACI</name>
<dbReference type="InterPro" id="IPR012347">
    <property type="entry name" value="Ferritin-like"/>
</dbReference>
<reference evidence="2 3" key="1">
    <citation type="submission" date="2016-12" db="EMBL/GenBank/DDBJ databases">
        <title>The whole genome sequencing and assembly of Bacillus cohnii DSM 6307T strain.</title>
        <authorList>
            <person name="Lee Y.-J."/>
            <person name="Yi H."/>
            <person name="Bahn Y.-S."/>
            <person name="Kim J.F."/>
            <person name="Lee D.-W."/>
        </authorList>
    </citation>
    <scope>NUCLEOTIDE SEQUENCE [LARGE SCALE GENOMIC DNA]</scope>
    <source>
        <strain evidence="2 3">DSM 6307</strain>
    </source>
</reference>
<dbReference type="AlphaFoldDB" id="A0A223KNQ6"/>
<keyword evidence="1" id="KW-0812">Transmembrane</keyword>
<sequence>MGKVICTGFSQVTQDREIQNFFLRGKQLCKQISTTIYDILEENDVPLGMSSDQNLTKSTVAPFSEQFMLYVIGILSGLGLSGYGAGLSTTMRRDISAMYASFITKTGAFVEDGLNLMIEREWMEQPPKIADRKG</sequence>
<dbReference type="STRING" id="1314751.GCA_001591425_02655"/>
<organism evidence="2 3">
    <name type="scientific">Sutcliffiella cohnii</name>
    <dbReference type="NCBI Taxonomy" id="33932"/>
    <lineage>
        <taxon>Bacteria</taxon>
        <taxon>Bacillati</taxon>
        <taxon>Bacillota</taxon>
        <taxon>Bacilli</taxon>
        <taxon>Bacillales</taxon>
        <taxon>Bacillaceae</taxon>
        <taxon>Sutcliffiella</taxon>
    </lineage>
</organism>
<dbReference type="RefSeq" id="WP_084380467.1">
    <property type="nucleotide sequence ID" value="NZ_CP018866.1"/>
</dbReference>
<keyword evidence="1" id="KW-0472">Membrane</keyword>
<dbReference type="EMBL" id="CP018866">
    <property type="protein sequence ID" value="AST91145.1"/>
    <property type="molecule type" value="Genomic_DNA"/>
</dbReference>
<evidence type="ECO:0000256" key="1">
    <source>
        <dbReference type="SAM" id="Phobius"/>
    </source>
</evidence>
<accession>A0A223KNQ6</accession>
<evidence type="ECO:0000313" key="3">
    <source>
        <dbReference type="Proteomes" id="UP000215224"/>
    </source>
</evidence>
<keyword evidence="1" id="KW-1133">Transmembrane helix</keyword>
<proteinExistence type="predicted"/>
<evidence type="ECO:0008006" key="4">
    <source>
        <dbReference type="Google" id="ProtNLM"/>
    </source>
</evidence>
<dbReference type="InterPro" id="IPR021617">
    <property type="entry name" value="DUF3231"/>
</dbReference>
<keyword evidence="3" id="KW-1185">Reference proteome</keyword>
<dbReference type="KEGG" id="bcoh:BC6307_07555"/>